<evidence type="ECO:0000259" key="1">
    <source>
        <dbReference type="PROSITE" id="PS51819"/>
    </source>
</evidence>
<dbReference type="EMBL" id="JAUSWH010000027">
    <property type="protein sequence ID" value="MDQ0458254.1"/>
    <property type="molecule type" value="Genomic_DNA"/>
</dbReference>
<sequence length="131" mass="14643">MLDHVTISVKNLVISREFYDASLSCLKIFRVYDGEAGFSGYGSLDKASFWIGERTGQLITGTHIAFTANNRADVDAFYAAALAAGGRDNGRPGLRPHYHKNYYGAFIFDPDGHKIEVVCHRDEEAMRPRQQ</sequence>
<comment type="caution">
    <text evidence="2">The sequence shown here is derived from an EMBL/GenBank/DDBJ whole genome shotgun (WGS) entry which is preliminary data.</text>
</comment>
<proteinExistence type="predicted"/>
<dbReference type="InterPro" id="IPR037523">
    <property type="entry name" value="VOC_core"/>
</dbReference>
<dbReference type="Pfam" id="PF00903">
    <property type="entry name" value="Glyoxalase"/>
    <property type="match status" value="1"/>
</dbReference>
<dbReference type="InterPro" id="IPR004360">
    <property type="entry name" value="Glyas_Fos-R_dOase_dom"/>
</dbReference>
<dbReference type="PROSITE" id="PS51819">
    <property type="entry name" value="VOC"/>
    <property type="match status" value="1"/>
</dbReference>
<keyword evidence="3" id="KW-1185">Reference proteome</keyword>
<dbReference type="SUPFAM" id="SSF54593">
    <property type="entry name" value="Glyoxalase/Bleomycin resistance protein/Dihydroxybiphenyl dioxygenase"/>
    <property type="match status" value="1"/>
</dbReference>
<dbReference type="InterPro" id="IPR029068">
    <property type="entry name" value="Glyas_Bleomycin-R_OHBP_Dase"/>
</dbReference>
<evidence type="ECO:0000313" key="3">
    <source>
        <dbReference type="Proteomes" id="UP001235269"/>
    </source>
</evidence>
<dbReference type="Proteomes" id="UP001235269">
    <property type="component" value="Unassembled WGS sequence"/>
</dbReference>
<evidence type="ECO:0000313" key="2">
    <source>
        <dbReference type="EMBL" id="MDQ0458254.1"/>
    </source>
</evidence>
<accession>A0ABU0IJ24</accession>
<dbReference type="PANTHER" id="PTHR35006">
    <property type="entry name" value="GLYOXALASE FAMILY PROTEIN (AFU_ORTHOLOGUE AFUA_5G14830)"/>
    <property type="match status" value="1"/>
</dbReference>
<dbReference type="RefSeq" id="WP_307160353.1">
    <property type="nucleotide sequence ID" value="NZ_JAUSWH010000027.1"/>
</dbReference>
<feature type="domain" description="VOC" evidence="1">
    <location>
        <begin position="1"/>
        <end position="120"/>
    </location>
</feature>
<dbReference type="PANTHER" id="PTHR35006:SF2">
    <property type="entry name" value="GLYOXALASE FAMILY PROTEIN (AFU_ORTHOLOGUE AFUA_5G14830)"/>
    <property type="match status" value="1"/>
</dbReference>
<dbReference type="Gene3D" id="3.10.180.10">
    <property type="entry name" value="2,3-Dihydroxybiphenyl 1,2-Dioxygenase, domain 1"/>
    <property type="match status" value="1"/>
</dbReference>
<organism evidence="2 3">
    <name type="scientific">Rhizobium paknamense</name>
    <dbReference type="NCBI Taxonomy" id="1206817"/>
    <lineage>
        <taxon>Bacteria</taxon>
        <taxon>Pseudomonadati</taxon>
        <taxon>Pseudomonadota</taxon>
        <taxon>Alphaproteobacteria</taxon>
        <taxon>Hyphomicrobiales</taxon>
        <taxon>Rhizobiaceae</taxon>
        <taxon>Rhizobium/Agrobacterium group</taxon>
        <taxon>Rhizobium</taxon>
    </lineage>
</organism>
<reference evidence="2 3" key="1">
    <citation type="submission" date="2023-07" db="EMBL/GenBank/DDBJ databases">
        <title>Genomic Encyclopedia of Type Strains, Phase IV (KMG-IV): sequencing the most valuable type-strain genomes for metagenomic binning, comparative biology and taxonomic classification.</title>
        <authorList>
            <person name="Goeker M."/>
        </authorList>
    </citation>
    <scope>NUCLEOTIDE SEQUENCE [LARGE SCALE GENOMIC DNA]</scope>
    <source>
        <strain evidence="2 3">DSM 100301</strain>
    </source>
</reference>
<dbReference type="CDD" id="cd07262">
    <property type="entry name" value="VOC_like"/>
    <property type="match status" value="1"/>
</dbReference>
<protein>
    <submittedName>
        <fullName evidence="2">Catechol 2,3-dioxygenase-like lactoylglutathione lyase family enzyme</fullName>
    </submittedName>
</protein>
<gene>
    <name evidence="2" type="ORF">QO005_004614</name>
</gene>
<name>A0ABU0IJ24_9HYPH</name>